<dbReference type="PROSITE" id="PS00463">
    <property type="entry name" value="ZN2_CY6_FUNGAL_1"/>
    <property type="match status" value="1"/>
</dbReference>
<dbReference type="Gene3D" id="4.10.240.10">
    <property type="entry name" value="Zn(2)-C6 fungal-type DNA-binding domain"/>
    <property type="match status" value="1"/>
</dbReference>
<dbReference type="PANTHER" id="PTHR47657:SF14">
    <property type="entry name" value="ZN(2)-C6 FUNGAL-TYPE DOMAIN-CONTAINING PROTEIN"/>
    <property type="match status" value="1"/>
</dbReference>
<dbReference type="CDD" id="cd00067">
    <property type="entry name" value="GAL4"/>
    <property type="match status" value="1"/>
</dbReference>
<evidence type="ECO:0000256" key="1">
    <source>
        <dbReference type="ARBA" id="ARBA00023242"/>
    </source>
</evidence>
<gene>
    <name evidence="3" type="ORF">NA57DRAFT_61322</name>
</gene>
<dbReference type="Proteomes" id="UP000799772">
    <property type="component" value="Unassembled WGS sequence"/>
</dbReference>
<dbReference type="Pfam" id="PF11951">
    <property type="entry name" value="Fungal_trans_2"/>
    <property type="match status" value="1"/>
</dbReference>
<dbReference type="InterPro" id="IPR021858">
    <property type="entry name" value="Fun_TF"/>
</dbReference>
<dbReference type="PROSITE" id="PS50048">
    <property type="entry name" value="ZN2_CY6_FUNGAL_2"/>
    <property type="match status" value="1"/>
</dbReference>
<name>A0A9P4I8B8_9PEZI</name>
<dbReference type="GO" id="GO:0000981">
    <property type="term" value="F:DNA-binding transcription factor activity, RNA polymerase II-specific"/>
    <property type="evidence" value="ECO:0007669"/>
    <property type="project" value="InterPro"/>
</dbReference>
<dbReference type="InterPro" id="IPR052400">
    <property type="entry name" value="Zn2-C6_fungal_TF"/>
</dbReference>
<evidence type="ECO:0000313" key="4">
    <source>
        <dbReference type="Proteomes" id="UP000799772"/>
    </source>
</evidence>
<dbReference type="InterPro" id="IPR001138">
    <property type="entry name" value="Zn2Cys6_DnaBD"/>
</dbReference>
<dbReference type="InterPro" id="IPR036864">
    <property type="entry name" value="Zn2-C6_fun-type_DNA-bd_sf"/>
</dbReference>
<sequence>MKSTTPQRGFSYFKVSQGQDFRIAHLDEYGNPARQRRKHSKSKAGCSSCKARKIKCDEARPSCTQCIVKSRICSLMQLPRPQQCTNDLSPMQGTNTTPTERILSIPLASEMSLIPSSLPWQASSSRVNLLEMQLFHHFITYTADTMIFGSCFWTSKVVPLALHSDFLMHAALAIAASHLQYLQPHERKYQQLELHHISVALHGFRNALSGPITAATANGLISGAILLFHNSWSSTDFRNNNADGGLYFQGDSLFPLAAGLARLVWETRYLRDPSFFEPIVAYGPAASVMGHVEQTGLPSQLELFLRGCYNSLRSQGAAPEDDAVYMSAAKRLIPALAILKLDLTGHDMVNVKSDVARWLFTWPAKSEHALRKLIKSNYDAAQILLLYYYTAVLKLLPEKCWWARKRSKFFCELILRQLDGKPESSIQWALDLHKAAENVNSDHMD</sequence>
<dbReference type="GO" id="GO:0008270">
    <property type="term" value="F:zinc ion binding"/>
    <property type="evidence" value="ECO:0007669"/>
    <property type="project" value="InterPro"/>
</dbReference>
<reference evidence="3" key="1">
    <citation type="journal article" date="2020" name="Stud. Mycol.">
        <title>101 Dothideomycetes genomes: a test case for predicting lifestyles and emergence of pathogens.</title>
        <authorList>
            <person name="Haridas S."/>
            <person name="Albert R."/>
            <person name="Binder M."/>
            <person name="Bloem J."/>
            <person name="Labutti K."/>
            <person name="Salamov A."/>
            <person name="Andreopoulos B."/>
            <person name="Baker S."/>
            <person name="Barry K."/>
            <person name="Bills G."/>
            <person name="Bluhm B."/>
            <person name="Cannon C."/>
            <person name="Castanera R."/>
            <person name="Culley D."/>
            <person name="Daum C."/>
            <person name="Ezra D."/>
            <person name="Gonzalez J."/>
            <person name="Henrissat B."/>
            <person name="Kuo A."/>
            <person name="Liang C."/>
            <person name="Lipzen A."/>
            <person name="Lutzoni F."/>
            <person name="Magnuson J."/>
            <person name="Mondo S."/>
            <person name="Nolan M."/>
            <person name="Ohm R."/>
            <person name="Pangilinan J."/>
            <person name="Park H.-J."/>
            <person name="Ramirez L."/>
            <person name="Alfaro M."/>
            <person name="Sun H."/>
            <person name="Tritt A."/>
            <person name="Yoshinaga Y."/>
            <person name="Zwiers L.-H."/>
            <person name="Turgeon B."/>
            <person name="Goodwin S."/>
            <person name="Spatafora J."/>
            <person name="Crous P."/>
            <person name="Grigoriev I."/>
        </authorList>
    </citation>
    <scope>NUCLEOTIDE SEQUENCE</scope>
    <source>
        <strain evidence="3">CBS 133067</strain>
    </source>
</reference>
<evidence type="ECO:0000313" key="3">
    <source>
        <dbReference type="EMBL" id="KAF2093616.1"/>
    </source>
</evidence>
<dbReference type="OrthoDB" id="416217at2759"/>
<accession>A0A9P4I8B8</accession>
<keyword evidence="4" id="KW-1185">Reference proteome</keyword>
<comment type="caution">
    <text evidence="3">The sequence shown here is derived from an EMBL/GenBank/DDBJ whole genome shotgun (WGS) entry which is preliminary data.</text>
</comment>
<keyword evidence="1" id="KW-0539">Nucleus</keyword>
<feature type="domain" description="Zn(2)-C6 fungal-type" evidence="2">
    <location>
        <begin position="45"/>
        <end position="75"/>
    </location>
</feature>
<dbReference type="EMBL" id="ML978137">
    <property type="protein sequence ID" value="KAF2093616.1"/>
    <property type="molecule type" value="Genomic_DNA"/>
</dbReference>
<dbReference type="AlphaFoldDB" id="A0A9P4I8B8"/>
<protein>
    <recommendedName>
        <fullName evidence="2">Zn(2)-C6 fungal-type domain-containing protein</fullName>
    </recommendedName>
</protein>
<proteinExistence type="predicted"/>
<dbReference type="PANTHER" id="PTHR47657">
    <property type="entry name" value="STEROL REGULATORY ELEMENT-BINDING PROTEIN ECM22"/>
    <property type="match status" value="1"/>
</dbReference>
<evidence type="ECO:0000259" key="2">
    <source>
        <dbReference type="PROSITE" id="PS50048"/>
    </source>
</evidence>
<organism evidence="3 4">
    <name type="scientific">Rhizodiscina lignyota</name>
    <dbReference type="NCBI Taxonomy" id="1504668"/>
    <lineage>
        <taxon>Eukaryota</taxon>
        <taxon>Fungi</taxon>
        <taxon>Dikarya</taxon>
        <taxon>Ascomycota</taxon>
        <taxon>Pezizomycotina</taxon>
        <taxon>Dothideomycetes</taxon>
        <taxon>Pleosporomycetidae</taxon>
        <taxon>Aulographales</taxon>
        <taxon>Rhizodiscinaceae</taxon>
        <taxon>Rhizodiscina</taxon>
    </lineage>
</organism>
<dbReference type="Pfam" id="PF00172">
    <property type="entry name" value="Zn_clus"/>
    <property type="match status" value="1"/>
</dbReference>
<dbReference type="SUPFAM" id="SSF57701">
    <property type="entry name" value="Zn2/Cys6 DNA-binding domain"/>
    <property type="match status" value="1"/>
</dbReference>
<dbReference type="SMART" id="SM00066">
    <property type="entry name" value="GAL4"/>
    <property type="match status" value="1"/>
</dbReference>